<organism evidence="2 3">
    <name type="scientific">Actinokineospora auranticolor</name>
    <dbReference type="NCBI Taxonomy" id="155976"/>
    <lineage>
        <taxon>Bacteria</taxon>
        <taxon>Bacillati</taxon>
        <taxon>Actinomycetota</taxon>
        <taxon>Actinomycetes</taxon>
        <taxon>Pseudonocardiales</taxon>
        <taxon>Pseudonocardiaceae</taxon>
        <taxon>Actinokineospora</taxon>
    </lineage>
</organism>
<dbReference type="SUPFAM" id="SSF51735">
    <property type="entry name" value="NAD(P)-binding Rossmann-fold domains"/>
    <property type="match status" value="1"/>
</dbReference>
<reference evidence="2 3" key="1">
    <citation type="submission" date="2018-02" db="EMBL/GenBank/DDBJ databases">
        <title>Genomic Encyclopedia of Archaeal and Bacterial Type Strains, Phase II (KMG-II): from individual species to whole genera.</title>
        <authorList>
            <person name="Goeker M."/>
        </authorList>
    </citation>
    <scope>NUCLEOTIDE SEQUENCE [LARGE SCALE GENOMIC DNA]</scope>
    <source>
        <strain evidence="2 3">YU 961-1</strain>
    </source>
</reference>
<evidence type="ECO:0000313" key="2">
    <source>
        <dbReference type="EMBL" id="PPK68839.1"/>
    </source>
</evidence>
<sequence>MLVEAGARFHQADLSSVADTRRVIAEIGREVDAVDALLLFANRLSPRRRETAEGLEHTFALYYLSRYLLSVELGPCSTRAPIRSSSASPASGPPPGRSTGTTSS</sequence>
<evidence type="ECO:0000313" key="3">
    <source>
        <dbReference type="Proteomes" id="UP000239203"/>
    </source>
</evidence>
<name>A0A2S6GUG9_9PSEU</name>
<accession>A0A2S6GUG9</accession>
<dbReference type="Gene3D" id="3.40.50.720">
    <property type="entry name" value="NAD(P)-binding Rossmann-like Domain"/>
    <property type="match status" value="1"/>
</dbReference>
<evidence type="ECO:0000256" key="1">
    <source>
        <dbReference type="SAM" id="MobiDB-lite"/>
    </source>
</evidence>
<gene>
    <name evidence="2" type="ORF">CLV40_10483</name>
</gene>
<protein>
    <submittedName>
        <fullName evidence="2">Uncharacterized protein</fullName>
    </submittedName>
</protein>
<dbReference type="Proteomes" id="UP000239203">
    <property type="component" value="Unassembled WGS sequence"/>
</dbReference>
<feature type="compositionally biased region" description="Low complexity" evidence="1">
    <location>
        <begin position="80"/>
        <end position="90"/>
    </location>
</feature>
<dbReference type="InterPro" id="IPR036291">
    <property type="entry name" value="NAD(P)-bd_dom_sf"/>
</dbReference>
<dbReference type="AlphaFoldDB" id="A0A2S6GUG9"/>
<dbReference type="EMBL" id="PTIX01000004">
    <property type="protein sequence ID" value="PPK68839.1"/>
    <property type="molecule type" value="Genomic_DNA"/>
</dbReference>
<comment type="caution">
    <text evidence="2">The sequence shown here is derived from an EMBL/GenBank/DDBJ whole genome shotgun (WGS) entry which is preliminary data.</text>
</comment>
<proteinExistence type="predicted"/>
<feature type="region of interest" description="Disordered" evidence="1">
    <location>
        <begin position="80"/>
        <end position="104"/>
    </location>
</feature>
<keyword evidence="3" id="KW-1185">Reference proteome</keyword>